<dbReference type="Proteomes" id="UP000199699">
    <property type="component" value="Unassembled WGS sequence"/>
</dbReference>
<dbReference type="OrthoDB" id="3197423at2"/>
<dbReference type="STRING" id="145857.GA0070616_1521"/>
<dbReference type="SUPFAM" id="SSF52540">
    <property type="entry name" value="P-loop containing nucleoside triphosphate hydrolases"/>
    <property type="match status" value="1"/>
</dbReference>
<evidence type="ECO:0000256" key="2">
    <source>
        <dbReference type="ARBA" id="ARBA00023125"/>
    </source>
</evidence>
<feature type="region of interest" description="Disordered" evidence="4">
    <location>
        <begin position="884"/>
        <end position="906"/>
    </location>
</feature>
<dbReference type="RefSeq" id="WP_091078406.1">
    <property type="nucleotide sequence ID" value="NZ_FMHT01000003.1"/>
</dbReference>
<keyword evidence="2" id="KW-0238">DNA-binding</keyword>
<evidence type="ECO:0000256" key="3">
    <source>
        <dbReference type="ARBA" id="ARBA00023163"/>
    </source>
</evidence>
<dbReference type="GO" id="GO:0006355">
    <property type="term" value="P:regulation of DNA-templated transcription"/>
    <property type="evidence" value="ECO:0007669"/>
    <property type="project" value="InterPro"/>
</dbReference>
<keyword evidence="3" id="KW-0804">Transcription</keyword>
<feature type="compositionally biased region" description="Basic and acidic residues" evidence="4">
    <location>
        <begin position="887"/>
        <end position="899"/>
    </location>
</feature>
<dbReference type="AlphaFoldDB" id="A0A1C6RMS6"/>
<evidence type="ECO:0000256" key="4">
    <source>
        <dbReference type="SAM" id="MobiDB-lite"/>
    </source>
</evidence>
<dbReference type="InterPro" id="IPR027417">
    <property type="entry name" value="P-loop_NTPase"/>
</dbReference>
<evidence type="ECO:0000313" key="7">
    <source>
        <dbReference type="Proteomes" id="UP000199699"/>
    </source>
</evidence>
<feature type="domain" description="HTH luxR-type" evidence="5">
    <location>
        <begin position="804"/>
        <end position="869"/>
    </location>
</feature>
<dbReference type="InterPro" id="IPR036388">
    <property type="entry name" value="WH-like_DNA-bd_sf"/>
</dbReference>
<dbReference type="InterPro" id="IPR000792">
    <property type="entry name" value="Tscrpt_reg_LuxR_C"/>
</dbReference>
<dbReference type="PROSITE" id="PS50043">
    <property type="entry name" value="HTH_LUXR_2"/>
    <property type="match status" value="1"/>
</dbReference>
<evidence type="ECO:0000256" key="1">
    <source>
        <dbReference type="ARBA" id="ARBA00023015"/>
    </source>
</evidence>
<gene>
    <name evidence="6" type="ORF">GA0070616_1521</name>
</gene>
<name>A0A1C6RMS6_9ACTN</name>
<dbReference type="GO" id="GO:0003677">
    <property type="term" value="F:DNA binding"/>
    <property type="evidence" value="ECO:0007669"/>
    <property type="project" value="UniProtKB-KW"/>
</dbReference>
<evidence type="ECO:0000259" key="5">
    <source>
        <dbReference type="PROSITE" id="PS50043"/>
    </source>
</evidence>
<proteinExistence type="predicted"/>
<dbReference type="CDD" id="cd06170">
    <property type="entry name" value="LuxR_C_like"/>
    <property type="match status" value="1"/>
</dbReference>
<dbReference type="PANTHER" id="PTHR44688:SF16">
    <property type="entry name" value="DNA-BINDING TRANSCRIPTIONAL ACTIVATOR DEVR_DOSR"/>
    <property type="match status" value="1"/>
</dbReference>
<protein>
    <submittedName>
        <fullName evidence="6">AAA ATPase domain-containing protein</fullName>
    </submittedName>
</protein>
<reference evidence="6 7" key="1">
    <citation type="submission" date="2016-06" db="EMBL/GenBank/DDBJ databases">
        <authorList>
            <person name="Kjaerup R.B."/>
            <person name="Dalgaard T.S."/>
            <person name="Juul-Madsen H.R."/>
        </authorList>
    </citation>
    <scope>NUCLEOTIDE SEQUENCE [LARGE SCALE GENOMIC DNA]</scope>
    <source>
        <strain evidence="6 7">DSM 43818</strain>
    </source>
</reference>
<dbReference type="Pfam" id="PF00196">
    <property type="entry name" value="GerE"/>
    <property type="match status" value="1"/>
</dbReference>
<evidence type="ECO:0000313" key="6">
    <source>
        <dbReference type="EMBL" id="SCL18486.1"/>
    </source>
</evidence>
<organism evidence="6 7">
    <name type="scientific">Micromonospora nigra</name>
    <dbReference type="NCBI Taxonomy" id="145857"/>
    <lineage>
        <taxon>Bacteria</taxon>
        <taxon>Bacillati</taxon>
        <taxon>Actinomycetota</taxon>
        <taxon>Actinomycetes</taxon>
        <taxon>Micromonosporales</taxon>
        <taxon>Micromonosporaceae</taxon>
        <taxon>Micromonospora</taxon>
    </lineage>
</organism>
<sequence>MRRAWPFAGRQEELQKIGTAIRAGAGHGIMLAGPAGVGKTRLAREAVALAGHRGVTTGWVTGTASSRRLALGAFTGLLGGLRGDPTVLVAEAVGAFRSNASDGQVVLGVDDAHLLDEMSALLVHQLVVQAAVVVVATVRTGEAVPDLVTRLWKDGHLERLEVGPLGQQQTGALLEAVLGGPVERTTVGRVWEFTRGNLLYLRHFVVGEVEARRLQSVRGIWRWSGGALISPGLTDLVTIRMGELTEPESLVVDVLALAEPLDVRLLAGLTDPAAIERAEEDGLIHVEAVGRHLEARLAHPLFGEVRRARMGTLRARRLRGRVSRALADAGCHRADDILRRAVLAVDSDLEPDRQLLIEAGRRAGQLCDLPMAVRLGRAAQAAGGGFEAAMIVLGAFNGLSRPSGADFAVLTATAGTDAELVRATMAQAIDLAWMAFRPAEAEAILDAAESQVAGDDGRRQLLALRALFDGQLARPVRAIEAAARALESPLLPDESVLLATTGYVIGLATVGRADELASLVAQGTTAAGRAAQYAFLRFPLITAQLLGLRLAGYLGEAADVAHRCWESARGLELPTAIASLLVGDVLLAQGRPVSALRWLREAYAGFEPFDRAGGFEHVCLIPLVRALALAGELTAATEAAAKLRAQEHPMIRCLRPDMLLSQAWLAAAQGVSSEAVALAWEAASVAAATGQSAHEVLALHTATCLGDRSAVERLTALTRQVHGPRARAAAAHAIALASDNGDALRSASDLLEAMGDRLAAADAAAQATVAYRRAHQPGAALQAEARVRRLIQDCEGIGTPTTRATGRPLPLTGREREIGTLAAQGMSNREIAHRLVVSVRTVENHLYRINTKLGLSSRAALADVLGGHPVGGAAATTVESGATLGEGGREACRHPRNARDSGSGSH</sequence>
<dbReference type="SUPFAM" id="SSF46894">
    <property type="entry name" value="C-terminal effector domain of the bipartite response regulators"/>
    <property type="match status" value="1"/>
</dbReference>
<keyword evidence="7" id="KW-1185">Reference proteome</keyword>
<dbReference type="Gene3D" id="1.10.10.10">
    <property type="entry name" value="Winged helix-like DNA-binding domain superfamily/Winged helix DNA-binding domain"/>
    <property type="match status" value="1"/>
</dbReference>
<dbReference type="PRINTS" id="PR00038">
    <property type="entry name" value="HTHLUXR"/>
</dbReference>
<dbReference type="PROSITE" id="PS00622">
    <property type="entry name" value="HTH_LUXR_1"/>
    <property type="match status" value="1"/>
</dbReference>
<dbReference type="Gene3D" id="3.40.50.300">
    <property type="entry name" value="P-loop containing nucleotide triphosphate hydrolases"/>
    <property type="match status" value="1"/>
</dbReference>
<dbReference type="PANTHER" id="PTHR44688">
    <property type="entry name" value="DNA-BINDING TRANSCRIPTIONAL ACTIVATOR DEVR_DOSR"/>
    <property type="match status" value="1"/>
</dbReference>
<keyword evidence="1" id="KW-0805">Transcription regulation</keyword>
<dbReference type="SMART" id="SM00421">
    <property type="entry name" value="HTH_LUXR"/>
    <property type="match status" value="1"/>
</dbReference>
<dbReference type="EMBL" id="FMHT01000003">
    <property type="protein sequence ID" value="SCL18486.1"/>
    <property type="molecule type" value="Genomic_DNA"/>
</dbReference>
<dbReference type="InterPro" id="IPR016032">
    <property type="entry name" value="Sig_transdc_resp-reg_C-effctor"/>
</dbReference>
<accession>A0A1C6RMS6</accession>